<accession>A0A512T4I2</accession>
<name>A0A512T4I2_9MICO</name>
<keyword evidence="2" id="KW-1185">Reference proteome</keyword>
<comment type="caution">
    <text evidence="1">The sequence shown here is derived from an EMBL/GenBank/DDBJ whole genome shotgun (WGS) entry which is preliminary data.</text>
</comment>
<evidence type="ECO:0000313" key="2">
    <source>
        <dbReference type="Proteomes" id="UP000321793"/>
    </source>
</evidence>
<gene>
    <name evidence="1" type="ORF">KLO01_31820</name>
</gene>
<dbReference type="AlphaFoldDB" id="A0A512T4I2"/>
<dbReference type="Proteomes" id="UP000321793">
    <property type="component" value="Unassembled WGS sequence"/>
</dbReference>
<reference evidence="1 2" key="1">
    <citation type="submission" date="2019-07" db="EMBL/GenBank/DDBJ databases">
        <title>Whole genome shotgun sequence of Knoellia locipacati NBRC 109775.</title>
        <authorList>
            <person name="Hosoyama A."/>
            <person name="Uohara A."/>
            <person name="Ohji S."/>
            <person name="Ichikawa N."/>
        </authorList>
    </citation>
    <scope>NUCLEOTIDE SEQUENCE [LARGE SCALE GENOMIC DNA]</scope>
    <source>
        <strain evidence="1 2">NBRC 109775</strain>
    </source>
</reference>
<dbReference type="EMBL" id="BKBA01000012">
    <property type="protein sequence ID" value="GEQ15135.1"/>
    <property type="molecule type" value="Genomic_DNA"/>
</dbReference>
<proteinExistence type="predicted"/>
<organism evidence="1 2">
    <name type="scientific">Knoellia locipacati</name>
    <dbReference type="NCBI Taxonomy" id="882824"/>
    <lineage>
        <taxon>Bacteria</taxon>
        <taxon>Bacillati</taxon>
        <taxon>Actinomycetota</taxon>
        <taxon>Actinomycetes</taxon>
        <taxon>Micrococcales</taxon>
        <taxon>Intrasporangiaceae</taxon>
        <taxon>Knoellia</taxon>
    </lineage>
</organism>
<protein>
    <submittedName>
        <fullName evidence="1">Uncharacterized protein</fullName>
    </submittedName>
</protein>
<evidence type="ECO:0000313" key="1">
    <source>
        <dbReference type="EMBL" id="GEQ15135.1"/>
    </source>
</evidence>
<sequence length="90" mass="9754">MSIQSVTSVQGRTTFDNRFEVASQVLAAGRQEVAVRVLPPLSGPQRGQVAVRVGRVLVYVANREALHSFLDAWTEAAQHADEAFGPLPPQ</sequence>